<accession>A0A2D0QNN6</accession>
<dbReference type="PANTHER" id="PTHR14455">
    <property type="entry name" value="ASKOPOS"/>
    <property type="match status" value="1"/>
</dbReference>
<dbReference type="AlphaFoldDB" id="A0A2D0QNN6"/>
<sequence length="662" mass="73665">MVLSVHVDGKHVLHKSANHSPRAPEAINRSAPQGARGRFSNRFLVISVATEENALSCIVTVFLFEVGLEVPPHPCKIIVMADRRKPIETASRKRGSDENKMRHFPYLKPLSVYSRMVFSEATDSCSVSPSGSPDGPSWNLKVELSNGRASVGRKRRLDDSCLDETCDTPPKKPCLAKRSSPDSACDLGSFGTFRQVTLVSAKSSSVVLEEIKRVEKTLSDQTSLGWIDGTDKSDGYSSASLTDVHSSSPVIVCNQDSTNVIAFDYDVDQIMCLSPIDSADGLEGFIHSCRTYYEEHFSAEEGHSSWGKSRRKRRTSECSLGKDATGSDEGYVTKSYYTADPGESKVTTENEITKRDEACFIKSSKITVPNLSNEKTPPVSNPIMSTPLDKFRALAKPSPILSPKLDLYKESWSSPSLISKPVKTPTAFSPSTCVNLDAGNTEALTTIPFLNVNKSKKGNTVREGMPIHKSVVCHNKEKKNAKQVKEDVVSVSQRQFREETDASDSFKNTLPLQVQGKSEAVSPNTQQPEAVKATAHRQPEKKTASKGRRNAFIDIPRPVVLYREEGWEKDKKAYVDSVRRHMTDNVEDGVMTELLQLMKTVANQGRGSDGRKWQHPSDLTRRNYRLNNSNRLLSLDEWQNLNYSNHRRFAKVPEMFKRSQVL</sequence>
<gene>
    <name evidence="6" type="primary">LOC108263606</name>
</gene>
<evidence type="ECO:0000256" key="3">
    <source>
        <dbReference type="ARBA" id="ARBA00023242"/>
    </source>
</evidence>
<dbReference type="PANTHER" id="PTHR14455:SF0">
    <property type="entry name" value="S100P-BINDING PROTEIN"/>
    <property type="match status" value="1"/>
</dbReference>
<evidence type="ECO:0000256" key="2">
    <source>
        <dbReference type="ARBA" id="ARBA00020595"/>
    </source>
</evidence>
<dbReference type="GO" id="GO:0005634">
    <property type="term" value="C:nucleus"/>
    <property type="evidence" value="ECO:0007669"/>
    <property type="project" value="UniProtKB-SubCell"/>
</dbReference>
<proteinExistence type="predicted"/>
<dbReference type="InterPro" id="IPR026097">
    <property type="entry name" value="S100PBP"/>
</dbReference>
<feature type="compositionally biased region" description="Polar residues" evidence="4">
    <location>
        <begin position="514"/>
        <end position="528"/>
    </location>
</feature>
<keyword evidence="3" id="KW-0539">Nucleus</keyword>
<organism evidence="5 6">
    <name type="scientific">Ictalurus punctatus</name>
    <name type="common">Channel catfish</name>
    <name type="synonym">Silurus punctatus</name>
    <dbReference type="NCBI Taxonomy" id="7998"/>
    <lineage>
        <taxon>Eukaryota</taxon>
        <taxon>Metazoa</taxon>
        <taxon>Chordata</taxon>
        <taxon>Craniata</taxon>
        <taxon>Vertebrata</taxon>
        <taxon>Euteleostomi</taxon>
        <taxon>Actinopterygii</taxon>
        <taxon>Neopterygii</taxon>
        <taxon>Teleostei</taxon>
        <taxon>Ostariophysi</taxon>
        <taxon>Siluriformes</taxon>
        <taxon>Ictaluridae</taxon>
        <taxon>Ictalurus</taxon>
    </lineage>
</organism>
<dbReference type="GeneID" id="108263606"/>
<evidence type="ECO:0000256" key="1">
    <source>
        <dbReference type="ARBA" id="ARBA00004123"/>
    </source>
</evidence>
<dbReference type="OrthoDB" id="8945510at2759"/>
<dbReference type="Pfam" id="PF15427">
    <property type="entry name" value="S100PBPR"/>
    <property type="match status" value="1"/>
</dbReference>
<keyword evidence="5" id="KW-1185">Reference proteome</keyword>
<evidence type="ECO:0000313" key="6">
    <source>
        <dbReference type="RefSeq" id="XP_017320098.2"/>
    </source>
</evidence>
<dbReference type="GO" id="GO:0048306">
    <property type="term" value="F:calcium-dependent protein binding"/>
    <property type="evidence" value="ECO:0007669"/>
    <property type="project" value="InterPro"/>
</dbReference>
<protein>
    <recommendedName>
        <fullName evidence="2">S100P-binding protein</fullName>
    </recommendedName>
</protein>
<comment type="subcellular location">
    <subcellularLocation>
        <location evidence="1">Nucleus</location>
    </subcellularLocation>
</comment>
<reference evidence="6" key="2">
    <citation type="submission" date="2025-08" db="UniProtKB">
        <authorList>
            <consortium name="RefSeq"/>
        </authorList>
    </citation>
    <scope>IDENTIFICATION</scope>
    <source>
        <tissue evidence="6">Blood</tissue>
    </source>
</reference>
<evidence type="ECO:0000313" key="5">
    <source>
        <dbReference type="Proteomes" id="UP000221080"/>
    </source>
</evidence>
<dbReference type="RefSeq" id="XP_017320098.2">
    <property type="nucleotide sequence ID" value="XM_017464609.3"/>
</dbReference>
<reference evidence="5" key="1">
    <citation type="journal article" date="2016" name="Nat. Commun.">
        <title>The channel catfish genome sequence provides insights into the evolution of scale formation in teleosts.</title>
        <authorList>
            <person name="Liu Z."/>
            <person name="Liu S."/>
            <person name="Yao J."/>
            <person name="Bao L."/>
            <person name="Zhang J."/>
            <person name="Li Y."/>
            <person name="Jiang C."/>
            <person name="Sun L."/>
            <person name="Wang R."/>
            <person name="Zhang Y."/>
            <person name="Zhou T."/>
            <person name="Zeng Q."/>
            <person name="Fu Q."/>
            <person name="Gao S."/>
            <person name="Li N."/>
            <person name="Koren S."/>
            <person name="Jiang Y."/>
            <person name="Zimin A."/>
            <person name="Xu P."/>
            <person name="Phillippy A.M."/>
            <person name="Geng X."/>
            <person name="Song L."/>
            <person name="Sun F."/>
            <person name="Li C."/>
            <person name="Wang X."/>
            <person name="Chen A."/>
            <person name="Jin Y."/>
            <person name="Yuan Z."/>
            <person name="Yang Y."/>
            <person name="Tan S."/>
            <person name="Peatman E."/>
            <person name="Lu J."/>
            <person name="Qin Z."/>
            <person name="Dunham R."/>
            <person name="Li Z."/>
            <person name="Sonstegard T."/>
            <person name="Feng J."/>
            <person name="Danzmann R.G."/>
            <person name="Schroeder S."/>
            <person name="Scheffler B."/>
            <person name="Duke M.V."/>
            <person name="Ballard L."/>
            <person name="Kucuktas H."/>
            <person name="Kaltenboeck L."/>
            <person name="Liu H."/>
            <person name="Armbruster J."/>
            <person name="Xie Y."/>
            <person name="Kirby M.L."/>
            <person name="Tian Y."/>
            <person name="Flanagan M.E."/>
            <person name="Mu W."/>
            <person name="Waldbieser G.C."/>
        </authorList>
    </citation>
    <scope>NUCLEOTIDE SEQUENCE [LARGE SCALE GENOMIC DNA]</scope>
    <source>
        <strain evidence="5">SDA103</strain>
    </source>
</reference>
<dbReference type="KEGG" id="ipu:108263606"/>
<evidence type="ECO:0000256" key="4">
    <source>
        <dbReference type="SAM" id="MobiDB-lite"/>
    </source>
</evidence>
<name>A0A2D0QNN6_ICTPU</name>
<dbReference type="Proteomes" id="UP000221080">
    <property type="component" value="Chromosome 3"/>
</dbReference>
<feature type="region of interest" description="Disordered" evidence="4">
    <location>
        <begin position="514"/>
        <end position="549"/>
    </location>
</feature>